<dbReference type="PANTHER" id="PTHR30250">
    <property type="entry name" value="PST FAMILY PREDICTED COLANIC ACID TRANSPORTER"/>
    <property type="match status" value="1"/>
</dbReference>
<evidence type="ECO:0000256" key="3">
    <source>
        <dbReference type="ARBA" id="ARBA00022692"/>
    </source>
</evidence>
<feature type="transmembrane region" description="Helical" evidence="6">
    <location>
        <begin position="290"/>
        <end position="312"/>
    </location>
</feature>
<dbReference type="InterPro" id="IPR002797">
    <property type="entry name" value="Polysacc_synth"/>
</dbReference>
<feature type="transmembrane region" description="Helical" evidence="6">
    <location>
        <begin position="332"/>
        <end position="353"/>
    </location>
</feature>
<evidence type="ECO:0000256" key="2">
    <source>
        <dbReference type="ARBA" id="ARBA00022475"/>
    </source>
</evidence>
<evidence type="ECO:0000256" key="4">
    <source>
        <dbReference type="ARBA" id="ARBA00022989"/>
    </source>
</evidence>
<comment type="caution">
    <text evidence="7">The sequence shown here is derived from an EMBL/GenBank/DDBJ whole genome shotgun (WGS) entry which is preliminary data.</text>
</comment>
<evidence type="ECO:0000256" key="6">
    <source>
        <dbReference type="SAM" id="Phobius"/>
    </source>
</evidence>
<sequence>MSTSLVFGVLTARLILGTVGVEHYTLYALLVAFPALLSFTDLGAGAVVVNSVAASDDPRTDPLVLAQVTSVGRILVGFAAVAQLVNTLLLLTGGWTRILGDAGRLDGADLGAFLSLSVFACGVPVGLWVRIMLGLRKNHVVILLQGLISPLNFGLVWLVLNIDDAHFAAQLAMTSFIASFTVGVIGLAVTSRMTSPLVPRTIRRLPRLRQAPGTRVMDVGWPMLAQLLSAPIALGSQRYVLAQFGTAHDVAEYSVAAQVFFALNGLVGAAGVALWPKFARDRERGTIHRGPGLLSAVFASGIVVATGLVWLVREPLFGFITNDEVTVSGTTVLAFGAMVTCTAILYPLGMFIMDKPGIRFQVVPALTMAASSLALSIVLTVLLGVEGPPLSSVLAVIVCQIIPFAIYIRRHRDRLYSTAA</sequence>
<feature type="transmembrane region" description="Helical" evidence="6">
    <location>
        <begin position="172"/>
        <end position="195"/>
    </location>
</feature>
<dbReference type="GO" id="GO:0005886">
    <property type="term" value="C:plasma membrane"/>
    <property type="evidence" value="ECO:0007669"/>
    <property type="project" value="UniProtKB-SubCell"/>
</dbReference>
<feature type="transmembrane region" description="Helical" evidence="6">
    <location>
        <begin position="365"/>
        <end position="384"/>
    </location>
</feature>
<feature type="transmembrane region" description="Helical" evidence="6">
    <location>
        <begin position="74"/>
        <end position="98"/>
    </location>
</feature>
<keyword evidence="3 6" id="KW-0812">Transmembrane</keyword>
<evidence type="ECO:0000256" key="1">
    <source>
        <dbReference type="ARBA" id="ARBA00004651"/>
    </source>
</evidence>
<keyword evidence="5 6" id="KW-0472">Membrane</keyword>
<evidence type="ECO:0000313" key="8">
    <source>
        <dbReference type="Proteomes" id="UP000620591"/>
    </source>
</evidence>
<evidence type="ECO:0000313" key="7">
    <source>
        <dbReference type="EMBL" id="MBC9227700.1"/>
    </source>
</evidence>
<feature type="transmembrane region" description="Helical" evidence="6">
    <location>
        <begin position="216"/>
        <end position="235"/>
    </location>
</feature>
<keyword evidence="4 6" id="KW-1133">Transmembrane helix</keyword>
<name>A0A8I0EWR6_9ACTN</name>
<gene>
    <name evidence="7" type="ORF">IBG24_15390</name>
</gene>
<dbReference type="Pfam" id="PF01943">
    <property type="entry name" value="Polysacc_synt"/>
    <property type="match status" value="1"/>
</dbReference>
<feature type="transmembrane region" description="Helical" evidence="6">
    <location>
        <begin position="390"/>
        <end position="408"/>
    </location>
</feature>
<feature type="transmembrane region" description="Helical" evidence="6">
    <location>
        <begin position="141"/>
        <end position="160"/>
    </location>
</feature>
<reference evidence="7" key="1">
    <citation type="submission" date="2020-09" db="EMBL/GenBank/DDBJ databases">
        <title>Novel species in genus Aeromicrobium.</title>
        <authorList>
            <person name="Zhang G."/>
        </authorList>
    </citation>
    <scope>NUCLEOTIDE SEQUENCE</scope>
    <source>
        <strain evidence="7">Zg-636</strain>
    </source>
</reference>
<dbReference type="AlphaFoldDB" id="A0A8I0EWR6"/>
<keyword evidence="2" id="KW-1003">Cell membrane</keyword>
<feature type="transmembrane region" description="Helical" evidence="6">
    <location>
        <begin position="255"/>
        <end position="278"/>
    </location>
</feature>
<dbReference type="PANTHER" id="PTHR30250:SF11">
    <property type="entry name" value="O-ANTIGEN TRANSPORTER-RELATED"/>
    <property type="match status" value="1"/>
</dbReference>
<comment type="subcellular location">
    <subcellularLocation>
        <location evidence="1">Cell membrane</location>
        <topology evidence="1">Multi-pass membrane protein</topology>
    </subcellularLocation>
</comment>
<dbReference type="InterPro" id="IPR050833">
    <property type="entry name" value="Poly_Biosynth_Transport"/>
</dbReference>
<organism evidence="7 8">
    <name type="scientific">Aeromicrobium senzhongii</name>
    <dbReference type="NCBI Taxonomy" id="2663859"/>
    <lineage>
        <taxon>Bacteria</taxon>
        <taxon>Bacillati</taxon>
        <taxon>Actinomycetota</taxon>
        <taxon>Actinomycetes</taxon>
        <taxon>Propionibacteriales</taxon>
        <taxon>Nocardioidaceae</taxon>
        <taxon>Aeromicrobium</taxon>
    </lineage>
</organism>
<dbReference type="EMBL" id="JACTVM010000007">
    <property type="protein sequence ID" value="MBC9227700.1"/>
    <property type="molecule type" value="Genomic_DNA"/>
</dbReference>
<evidence type="ECO:0000256" key="5">
    <source>
        <dbReference type="ARBA" id="ARBA00023136"/>
    </source>
</evidence>
<accession>A0A8I0EWR6</accession>
<feature type="transmembrane region" description="Helical" evidence="6">
    <location>
        <begin position="27"/>
        <end position="53"/>
    </location>
</feature>
<dbReference type="Proteomes" id="UP000620591">
    <property type="component" value="Unassembled WGS sequence"/>
</dbReference>
<feature type="transmembrane region" description="Helical" evidence="6">
    <location>
        <begin position="110"/>
        <end position="129"/>
    </location>
</feature>
<proteinExistence type="predicted"/>
<protein>
    <submittedName>
        <fullName evidence="7">Oligosaccharide flippase family protein</fullName>
    </submittedName>
</protein>